<dbReference type="SUPFAM" id="SSF110849">
    <property type="entry name" value="ParB/Sulfiredoxin"/>
    <property type="match status" value="1"/>
</dbReference>
<evidence type="ECO:0000256" key="1">
    <source>
        <dbReference type="SAM" id="MobiDB-lite"/>
    </source>
</evidence>
<dbReference type="EMBL" id="FMCU01000013">
    <property type="protein sequence ID" value="SCF40205.1"/>
    <property type="molecule type" value="Genomic_DNA"/>
</dbReference>
<dbReference type="STRING" id="121616.GA0070216_113127"/>
<dbReference type="InterPro" id="IPR036086">
    <property type="entry name" value="ParB/Sulfiredoxin_sf"/>
</dbReference>
<name>A0A1C5A4R0_9ACTN</name>
<feature type="region of interest" description="Disordered" evidence="1">
    <location>
        <begin position="163"/>
        <end position="206"/>
    </location>
</feature>
<sequence length="284" mass="31606">MLASIEAKLPPIIVHRATMRVIDGMHRLAAAKLRNDETIGVRFFEGTEREAFVLAVKANIAHGRPLSLNDRTSAAERIMGSHPAWSDRAIAVAAGISARLVGNLRRRLAVEDDSFDEARSRVGRDGRIRPLDNAEGRLKAAEVIRESPMASLREIGKRAGISPATASDVRKRIERGEDPVPGNNERAERRPVRPARRGGDPADEPDIEAMLHGLRVDPSLRFSETGRDLLRWILSKALRPGEWEHISDGLPPHATYILADVARRCADEWREIADDLDQRSRRMA</sequence>
<reference evidence="3" key="1">
    <citation type="submission" date="2016-06" db="EMBL/GenBank/DDBJ databases">
        <authorList>
            <person name="Varghese N."/>
            <person name="Submissions Spin"/>
        </authorList>
    </citation>
    <scope>NUCLEOTIDE SEQUENCE [LARGE SCALE GENOMIC DNA]</scope>
    <source>
        <strain evidence="3">DSM 44100</strain>
    </source>
</reference>
<accession>A0A1C5A4R0</accession>
<protein>
    <submittedName>
        <fullName evidence="2">ParB-like nuclease domain-containing protein</fullName>
    </submittedName>
</protein>
<feature type="compositionally biased region" description="Basic and acidic residues" evidence="1">
    <location>
        <begin position="168"/>
        <end position="178"/>
    </location>
</feature>
<proteinExistence type="predicted"/>
<dbReference type="Proteomes" id="UP000198797">
    <property type="component" value="Unassembled WGS sequence"/>
</dbReference>
<evidence type="ECO:0000313" key="2">
    <source>
        <dbReference type="EMBL" id="SCF40205.1"/>
    </source>
</evidence>
<organism evidence="2 3">
    <name type="scientific">Micromonospora matsumotoense</name>
    <dbReference type="NCBI Taxonomy" id="121616"/>
    <lineage>
        <taxon>Bacteria</taxon>
        <taxon>Bacillati</taxon>
        <taxon>Actinomycetota</taxon>
        <taxon>Actinomycetes</taxon>
        <taxon>Micromonosporales</taxon>
        <taxon>Micromonosporaceae</taxon>
        <taxon>Micromonospora</taxon>
    </lineage>
</organism>
<keyword evidence="3" id="KW-1185">Reference proteome</keyword>
<gene>
    <name evidence="2" type="ORF">GA0070216_113127</name>
</gene>
<evidence type="ECO:0000313" key="3">
    <source>
        <dbReference type="Proteomes" id="UP000198797"/>
    </source>
</evidence>
<dbReference type="AlphaFoldDB" id="A0A1C5A4R0"/>